<proteinExistence type="predicted"/>
<dbReference type="OrthoDB" id="5972516at2759"/>
<dbReference type="EMBL" id="MU825874">
    <property type="protein sequence ID" value="KAJ7387232.1"/>
    <property type="molecule type" value="Genomic_DNA"/>
</dbReference>
<organism evidence="1 2">
    <name type="scientific">Desmophyllum pertusum</name>
    <dbReference type="NCBI Taxonomy" id="174260"/>
    <lineage>
        <taxon>Eukaryota</taxon>
        <taxon>Metazoa</taxon>
        <taxon>Cnidaria</taxon>
        <taxon>Anthozoa</taxon>
        <taxon>Hexacorallia</taxon>
        <taxon>Scleractinia</taxon>
        <taxon>Caryophylliina</taxon>
        <taxon>Caryophylliidae</taxon>
        <taxon>Desmophyllum</taxon>
    </lineage>
</organism>
<reference evidence="1" key="1">
    <citation type="submission" date="2023-01" db="EMBL/GenBank/DDBJ databases">
        <title>Genome assembly of the deep-sea coral Lophelia pertusa.</title>
        <authorList>
            <person name="Herrera S."/>
            <person name="Cordes E."/>
        </authorList>
    </citation>
    <scope>NUCLEOTIDE SEQUENCE</scope>
    <source>
        <strain evidence="1">USNM1676648</strain>
        <tissue evidence="1">Polyp</tissue>
    </source>
</reference>
<comment type="caution">
    <text evidence="1">The sequence shown here is derived from an EMBL/GenBank/DDBJ whole genome shotgun (WGS) entry which is preliminary data.</text>
</comment>
<sequence length="217" mass="24518">MFSQDRKYFRFRFNRVLVLAFLLISPTQFTKGSGMPASRVRMQMHRLEFKALEEEMIPVRDFMEKELIPQWKKGNYANTQKSAEKLFQISSRSSTALAELVQAIRRDAKKGARDQRWSVFYGVGAIAVCVGSVFLGNIPVMVVTCGGSVGTIAFSVNSYYTLGDTLIKLDTLWEDITKMRTEIDKCAIRDVAPLNRGRASEDVNSTKREQVEGGLVE</sequence>
<accession>A0A9W9ZST0</accession>
<gene>
    <name evidence="1" type="ORF">OS493_004206</name>
</gene>
<evidence type="ECO:0000313" key="1">
    <source>
        <dbReference type="EMBL" id="KAJ7387232.1"/>
    </source>
</evidence>
<name>A0A9W9ZST0_9CNID</name>
<evidence type="ECO:0000313" key="2">
    <source>
        <dbReference type="Proteomes" id="UP001163046"/>
    </source>
</evidence>
<keyword evidence="2" id="KW-1185">Reference proteome</keyword>
<dbReference type="AlphaFoldDB" id="A0A9W9ZST0"/>
<dbReference type="Proteomes" id="UP001163046">
    <property type="component" value="Unassembled WGS sequence"/>
</dbReference>
<protein>
    <submittedName>
        <fullName evidence="1">Uncharacterized protein</fullName>
    </submittedName>
</protein>